<evidence type="ECO:0000256" key="2">
    <source>
        <dbReference type="ARBA" id="ARBA00022475"/>
    </source>
</evidence>
<dbReference type="InterPro" id="IPR052536">
    <property type="entry name" value="ABC-4_Integral_Memb_Prot"/>
</dbReference>
<comment type="subcellular location">
    <subcellularLocation>
        <location evidence="1 6">Cell membrane</location>
        <topology evidence="1 6">Multi-pass membrane protein</topology>
    </subcellularLocation>
</comment>
<dbReference type="InterPro" id="IPR003838">
    <property type="entry name" value="ABC3_permease_C"/>
</dbReference>
<evidence type="ECO:0000256" key="6">
    <source>
        <dbReference type="PIRNR" id="PIRNR018968"/>
    </source>
</evidence>
<evidence type="ECO:0000256" key="1">
    <source>
        <dbReference type="ARBA" id="ARBA00004651"/>
    </source>
</evidence>
<accession>A0A9X5C8W3</accession>
<evidence type="ECO:0000313" key="9">
    <source>
        <dbReference type="Proteomes" id="UP000474104"/>
    </source>
</evidence>
<evidence type="ECO:0000313" key="8">
    <source>
        <dbReference type="EMBL" id="NDO70264.1"/>
    </source>
</evidence>
<organism evidence="8 9">
    <name type="scientific">Schaedlerella arabinosiphila</name>
    <dbReference type="NCBI Taxonomy" id="2044587"/>
    <lineage>
        <taxon>Bacteria</taxon>
        <taxon>Bacillati</taxon>
        <taxon>Bacillota</taxon>
        <taxon>Clostridia</taxon>
        <taxon>Lachnospirales</taxon>
        <taxon>Lachnospiraceae</taxon>
        <taxon>Schaedlerella</taxon>
    </lineage>
</organism>
<feature type="transmembrane region" description="Helical" evidence="6">
    <location>
        <begin position="199"/>
        <end position="218"/>
    </location>
</feature>
<evidence type="ECO:0000259" key="7">
    <source>
        <dbReference type="Pfam" id="PF02687"/>
    </source>
</evidence>
<dbReference type="AlphaFoldDB" id="A0A9X5C8W3"/>
<feature type="transmembrane region" description="Helical" evidence="6">
    <location>
        <begin position="568"/>
        <end position="595"/>
    </location>
</feature>
<comment type="caution">
    <text evidence="8">The sequence shown here is derived from an EMBL/GenBank/DDBJ whole genome shotgun (WGS) entry which is preliminary data.</text>
</comment>
<proteinExistence type="inferred from homology"/>
<dbReference type="RefSeq" id="WP_004077958.1">
    <property type="nucleotide sequence ID" value="NZ_VIRB01000104.1"/>
</dbReference>
<dbReference type="Pfam" id="PF02687">
    <property type="entry name" value="FtsX"/>
    <property type="match status" value="1"/>
</dbReference>
<comment type="similarity">
    <text evidence="6">Belongs to the ABC-4 integral membrane protein family.</text>
</comment>
<dbReference type="InterPro" id="IPR027022">
    <property type="entry name" value="ABC_permease_BceB-typ"/>
</dbReference>
<protein>
    <submittedName>
        <fullName evidence="8">ABC transporter permease</fullName>
    </submittedName>
</protein>
<dbReference type="GO" id="GO:0055085">
    <property type="term" value="P:transmembrane transport"/>
    <property type="evidence" value="ECO:0007669"/>
    <property type="project" value="UniProtKB-UniRule"/>
</dbReference>
<feature type="transmembrane region" description="Helical" evidence="6">
    <location>
        <begin position="629"/>
        <end position="651"/>
    </location>
</feature>
<gene>
    <name evidence="8" type="ORF">FMM80_17030</name>
</gene>
<dbReference type="PIRSF" id="PIRSF018968">
    <property type="entry name" value="ABC_permease_BceB"/>
    <property type="match status" value="1"/>
</dbReference>
<feature type="transmembrane region" description="Helical" evidence="6">
    <location>
        <begin position="663"/>
        <end position="684"/>
    </location>
</feature>
<feature type="transmembrane region" description="Helical" evidence="6">
    <location>
        <begin position="160"/>
        <end position="178"/>
    </location>
</feature>
<sequence>MKSMFYPKLAWMGIRKNSRLYIPYILASMGMVMMYYIVAFLNTSSALQSVPGGDVMQSMLGFGMYVIVAFSLLFLFYTNSFLNRRRKKEFGLYNILGMGKWNLAKILVSESVMSAVISMGGGLLAGVTFSKFAELGMVNLLMGEAKFSFSLGAEAILETLKWFSIIFLVILLQTLWQIRGESAMELLRSENAGEKPPKANWLLALTGLVILAAAYYLAVSIENPIEALLWFFVAVIMVIVATYLLFIAGSVTICRILQKNKSYYYKTRHFVSISSMIYRMKRNGAGLASICILCTMVLVMLSGTVCLYAGTEDSLRNRYPRNIMIDASFRSMEAMESGVMDRVREAAGQAVSAEGDGTLITENVLDYPLVDFSCIMAEGQFRTHDENASAFQMSDYADAWQIFLVPLEDYNRMMDQKEALAPGEVLIYTTKRDYEKDTITVNDGEAMRIKKVVPEFVQNGVDAEQIIPSMFIFVPDLAEAARPLEGLMNEWGNPILGFHWNYGFDLDCGDEMQMRIQGRVQAALEHEMMRMKADQDVLDSTEETSGEEETSPFLAYSRCAAEERTTFYGLYGSLFFLGILLGVVFVFAAVLIIYYKQISEGYEDQARFEIMQKVGMTETDIRRSVNSQVLTVFFLPLIMAGIHLAFAFPMVHKLLLLFSLTNLKLLLIVTVCCYLVFAVFYMMVYRITSRGYYHIVSMWAEKK</sequence>
<feature type="domain" description="ABC3 transporter permease C-terminal" evidence="7">
    <location>
        <begin position="62"/>
        <end position="172"/>
    </location>
</feature>
<name>A0A9X5C8W3_9FIRM</name>
<feature type="transmembrane region" description="Helical" evidence="6">
    <location>
        <begin position="285"/>
        <end position="310"/>
    </location>
</feature>
<keyword evidence="6" id="KW-0813">Transport</keyword>
<feature type="transmembrane region" description="Helical" evidence="6">
    <location>
        <begin position="103"/>
        <end position="129"/>
    </location>
</feature>
<evidence type="ECO:0000256" key="4">
    <source>
        <dbReference type="ARBA" id="ARBA00022989"/>
    </source>
</evidence>
<keyword evidence="5 6" id="KW-0472">Membrane</keyword>
<evidence type="ECO:0000256" key="5">
    <source>
        <dbReference type="ARBA" id="ARBA00023136"/>
    </source>
</evidence>
<keyword evidence="2 6" id="KW-1003">Cell membrane</keyword>
<keyword evidence="4 6" id="KW-1133">Transmembrane helix</keyword>
<feature type="transmembrane region" description="Helical" evidence="6">
    <location>
        <begin position="62"/>
        <end position="82"/>
    </location>
</feature>
<keyword evidence="3 6" id="KW-0812">Transmembrane</keyword>
<feature type="transmembrane region" description="Helical" evidence="6">
    <location>
        <begin position="230"/>
        <end position="257"/>
    </location>
</feature>
<dbReference type="Proteomes" id="UP000474104">
    <property type="component" value="Unassembled WGS sequence"/>
</dbReference>
<dbReference type="OrthoDB" id="9781780at2"/>
<evidence type="ECO:0000256" key="3">
    <source>
        <dbReference type="ARBA" id="ARBA00022692"/>
    </source>
</evidence>
<dbReference type="PANTHER" id="PTHR46795:SF3">
    <property type="entry name" value="ABC TRANSPORTER PERMEASE"/>
    <property type="match status" value="1"/>
</dbReference>
<feature type="transmembrane region" description="Helical" evidence="6">
    <location>
        <begin position="21"/>
        <end position="42"/>
    </location>
</feature>
<dbReference type="EMBL" id="VIRB01000104">
    <property type="protein sequence ID" value="NDO70264.1"/>
    <property type="molecule type" value="Genomic_DNA"/>
</dbReference>
<dbReference type="GO" id="GO:0005886">
    <property type="term" value="C:plasma membrane"/>
    <property type="evidence" value="ECO:0007669"/>
    <property type="project" value="UniProtKB-SubCell"/>
</dbReference>
<reference evidence="8 9" key="1">
    <citation type="submission" date="2019-07" db="EMBL/GenBank/DDBJ databases">
        <title>Draft genome sequences of 15 bacterial species constituting the stable defined intestinal microbiota of the GM15 gnotobiotic mouse model.</title>
        <authorList>
            <person name="Elie C."/>
            <person name="Mathieu A."/>
            <person name="Saliou A."/>
            <person name="Darnaud M."/>
            <person name="Leulier F."/>
            <person name="Tamellini A."/>
        </authorList>
    </citation>
    <scope>NUCLEOTIDE SEQUENCE [LARGE SCALE GENOMIC DNA]</scope>
    <source>
        <strain evidence="9">ASF 502</strain>
    </source>
</reference>
<dbReference type="PANTHER" id="PTHR46795">
    <property type="entry name" value="ABC TRANSPORTER PERMEASE-RELATED-RELATED"/>
    <property type="match status" value="1"/>
</dbReference>